<feature type="domain" description="Major facilitator superfamily (MFS) profile" evidence="5">
    <location>
        <begin position="35"/>
        <end position="489"/>
    </location>
</feature>
<organism evidence="6 7">
    <name type="scientific">Gonapodya prolifera (strain JEL478)</name>
    <name type="common">Monoblepharis prolifera</name>
    <dbReference type="NCBI Taxonomy" id="1344416"/>
    <lineage>
        <taxon>Eukaryota</taxon>
        <taxon>Fungi</taxon>
        <taxon>Fungi incertae sedis</taxon>
        <taxon>Chytridiomycota</taxon>
        <taxon>Chytridiomycota incertae sedis</taxon>
        <taxon>Monoblepharidomycetes</taxon>
        <taxon>Monoblepharidales</taxon>
        <taxon>Gonapodyaceae</taxon>
        <taxon>Gonapodya</taxon>
    </lineage>
</organism>
<keyword evidence="4" id="KW-0472">Membrane</keyword>
<evidence type="ECO:0000256" key="3">
    <source>
        <dbReference type="ARBA" id="ARBA00022989"/>
    </source>
</evidence>
<dbReference type="AlphaFoldDB" id="A0A139A1A9"/>
<reference evidence="6 7" key="1">
    <citation type="journal article" date="2015" name="Genome Biol. Evol.">
        <title>Phylogenomic analyses indicate that early fungi evolved digesting cell walls of algal ancestors of land plants.</title>
        <authorList>
            <person name="Chang Y."/>
            <person name="Wang S."/>
            <person name="Sekimoto S."/>
            <person name="Aerts A.L."/>
            <person name="Choi C."/>
            <person name="Clum A."/>
            <person name="LaButti K.M."/>
            <person name="Lindquist E.A."/>
            <person name="Yee Ngan C."/>
            <person name="Ohm R.A."/>
            <person name="Salamov A.A."/>
            <person name="Grigoriev I.V."/>
            <person name="Spatafora J.W."/>
            <person name="Berbee M.L."/>
        </authorList>
    </citation>
    <scope>NUCLEOTIDE SEQUENCE [LARGE SCALE GENOMIC DNA]</scope>
    <source>
        <strain evidence="6 7">JEL478</strain>
    </source>
</reference>
<dbReference type="InterPro" id="IPR020846">
    <property type="entry name" value="MFS_dom"/>
</dbReference>
<dbReference type="STRING" id="1344416.A0A139A1A9"/>
<sequence>MPERNEKGTTSSDPTVVTELTGAESITHTTRTKIDLAVLFLGLFMCNLASSLEEQMTYTAAPDVLSAYNALWGYVYLSAIPSVIVAALKPAFSKFSDKYGRTSTVTVSAVFTTAAYILLWTASDYWTFFAGQMLQSIGTTAFFVVSSSLIADIIPLIYRGNTQAYLMIPNLFLSFLAPYLASVLLKVNFHWIFGIGGIFWLTSNYVTTFVLARASAQWYAVHNANSPRGLPRVSSDTYSNPLSAAPVVGMIVAGGLMLIFFLIWESRFAAFPIVPMRLLRNPTAFGALIITGAVYMAANRAVYWFNPFVRVTKLVDVAVAWYLQYGYFGGFSLGAIFAGWLMQWSGRYRVICWTGAAGVVLALGLLINMKGQGTSEWELGLVQALAGKSAGATINAASIGLQASLQHRDIAIGVTLKDFFVYFGGTRGVAVGGALWNRILPQTLLARLPNGDRSFLDVSRVVSDITYIATLSPAQLGLVQAAYVETQRYAIVAGLVIMLVGCIPALFMKHVDLKAAKQTAAEIVYNK</sequence>
<keyword evidence="7" id="KW-1185">Reference proteome</keyword>
<dbReference type="Proteomes" id="UP000070544">
    <property type="component" value="Unassembled WGS sequence"/>
</dbReference>
<accession>A0A139A1A9</accession>
<dbReference type="InterPro" id="IPR036259">
    <property type="entry name" value="MFS_trans_sf"/>
</dbReference>
<protein>
    <submittedName>
        <fullName evidence="6">MFS general substrate transporter</fullName>
    </submittedName>
</protein>
<evidence type="ECO:0000256" key="2">
    <source>
        <dbReference type="ARBA" id="ARBA00022692"/>
    </source>
</evidence>
<evidence type="ECO:0000313" key="7">
    <source>
        <dbReference type="Proteomes" id="UP000070544"/>
    </source>
</evidence>
<dbReference type="OMA" id="DQSATIF"/>
<evidence type="ECO:0000256" key="4">
    <source>
        <dbReference type="ARBA" id="ARBA00023136"/>
    </source>
</evidence>
<dbReference type="GO" id="GO:0022857">
    <property type="term" value="F:transmembrane transporter activity"/>
    <property type="evidence" value="ECO:0007669"/>
    <property type="project" value="InterPro"/>
</dbReference>
<name>A0A139A1A9_GONPJ</name>
<dbReference type="PROSITE" id="PS50850">
    <property type="entry name" value="MFS"/>
    <property type="match status" value="1"/>
</dbReference>
<dbReference type="SUPFAM" id="SSF103473">
    <property type="entry name" value="MFS general substrate transporter"/>
    <property type="match status" value="1"/>
</dbReference>
<evidence type="ECO:0000313" key="6">
    <source>
        <dbReference type="EMBL" id="KXS10519.1"/>
    </source>
</evidence>
<dbReference type="Gene3D" id="1.20.1250.20">
    <property type="entry name" value="MFS general substrate transporter like domains"/>
    <property type="match status" value="1"/>
</dbReference>
<keyword evidence="2" id="KW-0812">Transmembrane</keyword>
<keyword evidence="3" id="KW-1133">Transmembrane helix</keyword>
<evidence type="ECO:0000256" key="1">
    <source>
        <dbReference type="ARBA" id="ARBA00004141"/>
    </source>
</evidence>
<dbReference type="InterPro" id="IPR011701">
    <property type="entry name" value="MFS"/>
</dbReference>
<comment type="subcellular location">
    <subcellularLocation>
        <location evidence="1">Membrane</location>
        <topology evidence="1">Multi-pass membrane protein</topology>
    </subcellularLocation>
</comment>
<dbReference type="OrthoDB" id="4088837at2759"/>
<gene>
    <name evidence="6" type="ORF">M427DRAFT_62039</name>
</gene>
<dbReference type="EMBL" id="KQ965821">
    <property type="protein sequence ID" value="KXS10519.1"/>
    <property type="molecule type" value="Genomic_DNA"/>
</dbReference>
<proteinExistence type="predicted"/>
<dbReference type="PANTHER" id="PTHR23501">
    <property type="entry name" value="MAJOR FACILITATOR SUPERFAMILY"/>
    <property type="match status" value="1"/>
</dbReference>
<dbReference type="Pfam" id="PF07690">
    <property type="entry name" value="MFS_1"/>
    <property type="match status" value="1"/>
</dbReference>
<dbReference type="PANTHER" id="PTHR23501:SF87">
    <property type="entry name" value="SIDEROPHORE IRON TRANSPORTER 2"/>
    <property type="match status" value="1"/>
</dbReference>
<evidence type="ECO:0000259" key="5">
    <source>
        <dbReference type="PROSITE" id="PS50850"/>
    </source>
</evidence>
<dbReference type="GO" id="GO:0005886">
    <property type="term" value="C:plasma membrane"/>
    <property type="evidence" value="ECO:0007669"/>
    <property type="project" value="TreeGrafter"/>
</dbReference>